<dbReference type="Proteomes" id="UP001138768">
    <property type="component" value="Unassembled WGS sequence"/>
</dbReference>
<sequence>MTEKQPQRTLTLEAITASAAQYESRSAWKRADQSAYEAARKRDLLDTVCAHMDPVPSSQALSLAEIRASAALYPTRQAWQRGNPSAYNAAKQHQLFDVVCGHMPASPRKLPLEALMASAARYQSRGDWKNADPSAYLSAYRRGLLDVVCAHMTSKLRPSGYWTLERCKESAAAYTRRGDWQKAASNAYAHAQKNGWLDLCCAHMSKQQRDRKWTHKAIEASAQRFNSKTSWHREEHGAYSAAKQLGIFEQVTAHMA</sequence>
<keyword evidence="2" id="KW-1185">Reference proteome</keyword>
<comment type="caution">
    <text evidence="1">The sequence shown here is derived from an EMBL/GenBank/DDBJ whole genome shotgun (WGS) entry which is preliminary data.</text>
</comment>
<evidence type="ECO:0000313" key="2">
    <source>
        <dbReference type="Proteomes" id="UP001138768"/>
    </source>
</evidence>
<dbReference type="RefSeq" id="WP_200248026.1">
    <property type="nucleotide sequence ID" value="NZ_NRRY01000046.1"/>
</dbReference>
<dbReference type="EMBL" id="NRRY01000046">
    <property type="protein sequence ID" value="MBK1620720.1"/>
    <property type="molecule type" value="Genomic_DNA"/>
</dbReference>
<proteinExistence type="predicted"/>
<gene>
    <name evidence="1" type="ORF">CKO42_20260</name>
</gene>
<accession>A0A9X0WCM5</accession>
<dbReference type="AlphaFoldDB" id="A0A9X0WCM5"/>
<evidence type="ECO:0000313" key="1">
    <source>
        <dbReference type="EMBL" id="MBK1620720.1"/>
    </source>
</evidence>
<organism evidence="1 2">
    <name type="scientific">Lamprobacter modestohalophilus</name>
    <dbReference type="NCBI Taxonomy" id="1064514"/>
    <lineage>
        <taxon>Bacteria</taxon>
        <taxon>Pseudomonadati</taxon>
        <taxon>Pseudomonadota</taxon>
        <taxon>Gammaproteobacteria</taxon>
        <taxon>Chromatiales</taxon>
        <taxon>Chromatiaceae</taxon>
        <taxon>Lamprobacter</taxon>
    </lineage>
</organism>
<protein>
    <submittedName>
        <fullName evidence="1">Uncharacterized protein</fullName>
    </submittedName>
</protein>
<name>A0A9X0WCM5_9GAMM</name>
<reference evidence="1 2" key="1">
    <citation type="journal article" date="2020" name="Microorganisms">
        <title>Osmotic Adaptation and Compatible Solute Biosynthesis of Phototrophic Bacteria as Revealed from Genome Analyses.</title>
        <authorList>
            <person name="Imhoff J.F."/>
            <person name="Rahn T."/>
            <person name="Kunzel S."/>
            <person name="Keller A."/>
            <person name="Neulinger S.C."/>
        </authorList>
    </citation>
    <scope>NUCLEOTIDE SEQUENCE [LARGE SCALE GENOMIC DNA]</scope>
    <source>
        <strain evidence="1 2">DSM 25653</strain>
    </source>
</reference>